<protein>
    <submittedName>
        <fullName evidence="3">SDR family oxidoreductase</fullName>
    </submittedName>
</protein>
<organism evidence="3 4">
    <name type="scientific">Corallococcus carmarthensis</name>
    <dbReference type="NCBI Taxonomy" id="2316728"/>
    <lineage>
        <taxon>Bacteria</taxon>
        <taxon>Pseudomonadati</taxon>
        <taxon>Myxococcota</taxon>
        <taxon>Myxococcia</taxon>
        <taxon>Myxococcales</taxon>
        <taxon>Cystobacterineae</taxon>
        <taxon>Myxococcaceae</taxon>
        <taxon>Corallococcus</taxon>
    </lineage>
</organism>
<dbReference type="Gene3D" id="3.40.50.720">
    <property type="entry name" value="NAD(P)-binding Rossmann-like Domain"/>
    <property type="match status" value="1"/>
</dbReference>
<dbReference type="InterPro" id="IPR036291">
    <property type="entry name" value="NAD(P)-bd_dom_sf"/>
</dbReference>
<gene>
    <name evidence="3" type="ORF">D7X32_04285</name>
</gene>
<sequence length="239" mass="24722">MQLEGRKVIVVGAGSGIGRGVAIAASEAGAHVVLAGRKRETLEATSELMKGPLEVRVLDASVEAEVAAFCEAVGPFDHLVSTVSQGVAGPLTGLGFASIERAFAAKLWAPIYLVKHASSRISPDGSFTFFSGFRAWKPAVGTSITSLVNGGLEAFTKAMAVELAPVRLNAISPGVVDSGSFWDRLGAEARERLFADYANKAPARRVGTTADLAAATLFAMTNPFLTGTVLSVDGGAVLM</sequence>
<keyword evidence="2" id="KW-0560">Oxidoreductase</keyword>
<dbReference type="GO" id="GO:0016491">
    <property type="term" value="F:oxidoreductase activity"/>
    <property type="evidence" value="ECO:0007669"/>
    <property type="project" value="UniProtKB-KW"/>
</dbReference>
<reference evidence="4" key="1">
    <citation type="submission" date="2018-09" db="EMBL/GenBank/DDBJ databases">
        <authorList>
            <person name="Livingstone P.G."/>
            <person name="Whitworth D.E."/>
        </authorList>
    </citation>
    <scope>NUCLEOTIDE SEQUENCE [LARGE SCALE GENOMIC DNA]</scope>
    <source>
        <strain evidence="4">CA043D</strain>
    </source>
</reference>
<dbReference type="EMBL" id="RAWE01000009">
    <property type="protein sequence ID" value="RKH06629.1"/>
    <property type="molecule type" value="Genomic_DNA"/>
</dbReference>
<dbReference type="Pfam" id="PF13561">
    <property type="entry name" value="adh_short_C2"/>
    <property type="match status" value="1"/>
</dbReference>
<comment type="caution">
    <text evidence="3">The sequence shown here is derived from an EMBL/GenBank/DDBJ whole genome shotgun (WGS) entry which is preliminary data.</text>
</comment>
<dbReference type="Proteomes" id="UP000268313">
    <property type="component" value="Unassembled WGS sequence"/>
</dbReference>
<dbReference type="RefSeq" id="WP_120601217.1">
    <property type="nucleotide sequence ID" value="NZ_RAWE01000009.1"/>
</dbReference>
<evidence type="ECO:0000256" key="1">
    <source>
        <dbReference type="ARBA" id="ARBA00006484"/>
    </source>
</evidence>
<dbReference type="SUPFAM" id="SSF51735">
    <property type="entry name" value="NAD(P)-binding Rossmann-fold domains"/>
    <property type="match status" value="1"/>
</dbReference>
<evidence type="ECO:0000256" key="2">
    <source>
        <dbReference type="ARBA" id="ARBA00023002"/>
    </source>
</evidence>
<proteinExistence type="inferred from homology"/>
<accession>A0A3A8KHQ9</accession>
<keyword evidence="4" id="KW-1185">Reference proteome</keyword>
<dbReference type="PANTHER" id="PTHR43477:SF1">
    <property type="entry name" value="DIHYDROANTICAPSIN 7-DEHYDROGENASE"/>
    <property type="match status" value="1"/>
</dbReference>
<dbReference type="OrthoDB" id="5363038at2"/>
<evidence type="ECO:0000313" key="3">
    <source>
        <dbReference type="EMBL" id="RKH06629.1"/>
    </source>
</evidence>
<dbReference type="PANTHER" id="PTHR43477">
    <property type="entry name" value="DIHYDROANTICAPSIN 7-DEHYDROGENASE"/>
    <property type="match status" value="1"/>
</dbReference>
<name>A0A3A8KHQ9_9BACT</name>
<evidence type="ECO:0000313" key="4">
    <source>
        <dbReference type="Proteomes" id="UP000268313"/>
    </source>
</evidence>
<dbReference type="InterPro" id="IPR051122">
    <property type="entry name" value="SDR_DHRS6-like"/>
</dbReference>
<comment type="similarity">
    <text evidence="1">Belongs to the short-chain dehydrogenases/reductases (SDR) family.</text>
</comment>
<dbReference type="PRINTS" id="PR00081">
    <property type="entry name" value="GDHRDH"/>
</dbReference>
<dbReference type="InterPro" id="IPR002347">
    <property type="entry name" value="SDR_fam"/>
</dbReference>
<dbReference type="AlphaFoldDB" id="A0A3A8KHQ9"/>